<name>A0AAU9UFQ4_EUPED</name>
<dbReference type="AlphaFoldDB" id="A0AAU9UFQ4"/>
<evidence type="ECO:0000313" key="1">
    <source>
        <dbReference type="EMBL" id="CAH2097871.1"/>
    </source>
</evidence>
<dbReference type="Proteomes" id="UP001153954">
    <property type="component" value="Unassembled WGS sequence"/>
</dbReference>
<accession>A0AAU9UFQ4</accession>
<comment type="caution">
    <text evidence="1">The sequence shown here is derived from an EMBL/GenBank/DDBJ whole genome shotgun (WGS) entry which is preliminary data.</text>
</comment>
<dbReference type="EMBL" id="CAKOGL010000018">
    <property type="protein sequence ID" value="CAH2097871.1"/>
    <property type="molecule type" value="Genomic_DNA"/>
</dbReference>
<organism evidence="1 2">
    <name type="scientific">Euphydryas editha</name>
    <name type="common">Edith's checkerspot</name>
    <dbReference type="NCBI Taxonomy" id="104508"/>
    <lineage>
        <taxon>Eukaryota</taxon>
        <taxon>Metazoa</taxon>
        <taxon>Ecdysozoa</taxon>
        <taxon>Arthropoda</taxon>
        <taxon>Hexapoda</taxon>
        <taxon>Insecta</taxon>
        <taxon>Pterygota</taxon>
        <taxon>Neoptera</taxon>
        <taxon>Endopterygota</taxon>
        <taxon>Lepidoptera</taxon>
        <taxon>Glossata</taxon>
        <taxon>Ditrysia</taxon>
        <taxon>Papilionoidea</taxon>
        <taxon>Nymphalidae</taxon>
        <taxon>Nymphalinae</taxon>
        <taxon>Euphydryas</taxon>
    </lineage>
</organism>
<evidence type="ECO:0000313" key="2">
    <source>
        <dbReference type="Proteomes" id="UP001153954"/>
    </source>
</evidence>
<protein>
    <submittedName>
        <fullName evidence="1">Uncharacterized protein</fullName>
    </submittedName>
</protein>
<gene>
    <name evidence="1" type="ORF">EEDITHA_LOCUS13044</name>
</gene>
<keyword evidence="2" id="KW-1185">Reference proteome</keyword>
<reference evidence="1" key="1">
    <citation type="submission" date="2022-03" db="EMBL/GenBank/DDBJ databases">
        <authorList>
            <person name="Tunstrom K."/>
        </authorList>
    </citation>
    <scope>NUCLEOTIDE SEQUENCE</scope>
</reference>
<sequence length="105" mass="12338">MEKLRFEFTIRRVSITLTEEPKNIYIDEDGNVQFNGQFLEELSPEELMPTQKKEETHRLEKLIEKIIESSALENRTQNLKNVAERFVLGKYTSRNMNASQGINTF</sequence>
<proteinExistence type="predicted"/>